<dbReference type="Gene3D" id="3.20.20.80">
    <property type="entry name" value="Glycosidases"/>
    <property type="match status" value="1"/>
</dbReference>
<sequence>MNGSRSPVLLLLLSGFIAALLFVRAQNPAFLQMGATATERKSLRVGVHMIRPDADVLARAAELGANAIVLLFPWREIEPTQGYFFWQMADEAVAGAAYYGLELIVRLDQPPEWALIETTKVGEPPVDIDAYERFVRNVASRYRGKVAGYIIWNEPNLALEWNDRPPDPLGYAALLQAGHRGVRAGDPAAKVISAGLAPTNTNNDHAMDDRRFLEELYRHGADRNFDVLAAHAYGFGRPPDAPFQEVNEVSTEGNGLEGLVFQRVVALRSIMERNGDAHKPVYITEMGWTVEPVAHSAWQEVTPDQQADYIIQALELAEAGWPWLELAIIWNLGGETHPEWRGYSLLTEEGTPRPAYRVLQEWLADRRSPETHAQPTSPRHVQIIAKDIIIHLGDKDLPEPWVPLYKGLRRSPRWEGVFYLDEPGSEDWLLTLRIMQSNFWSNRIWINGYLLPEPMPIDDFSRTWVMHSWRVPAEFLQPGLNRIAVTIAHAPPLIQDRRFTYDDLQITDVQLSRAPFD</sequence>
<accession>A0A7C1JKB2</accession>
<organism evidence="1">
    <name type="scientific">Caldilinea aerophila</name>
    <dbReference type="NCBI Taxonomy" id="133453"/>
    <lineage>
        <taxon>Bacteria</taxon>
        <taxon>Bacillati</taxon>
        <taxon>Chloroflexota</taxon>
        <taxon>Caldilineae</taxon>
        <taxon>Caldilineales</taxon>
        <taxon>Caldilineaceae</taxon>
        <taxon>Caldilinea</taxon>
    </lineage>
</organism>
<dbReference type="EMBL" id="DSMG01000196">
    <property type="protein sequence ID" value="HDX33581.1"/>
    <property type="molecule type" value="Genomic_DNA"/>
</dbReference>
<gene>
    <name evidence="1" type="ORF">ENQ20_19170</name>
</gene>
<evidence type="ECO:0008006" key="2">
    <source>
        <dbReference type="Google" id="ProtNLM"/>
    </source>
</evidence>
<evidence type="ECO:0000313" key="1">
    <source>
        <dbReference type="EMBL" id="HDX33581.1"/>
    </source>
</evidence>
<reference evidence="1" key="1">
    <citation type="journal article" date="2020" name="mSystems">
        <title>Genome- and Community-Level Interaction Insights into Carbon Utilization and Element Cycling Functions of Hydrothermarchaeota in Hydrothermal Sediment.</title>
        <authorList>
            <person name="Zhou Z."/>
            <person name="Liu Y."/>
            <person name="Xu W."/>
            <person name="Pan J."/>
            <person name="Luo Z.H."/>
            <person name="Li M."/>
        </authorList>
    </citation>
    <scope>NUCLEOTIDE SEQUENCE [LARGE SCALE GENOMIC DNA]</scope>
    <source>
        <strain evidence="1">SpSt-289</strain>
    </source>
</reference>
<comment type="caution">
    <text evidence="1">The sequence shown here is derived from an EMBL/GenBank/DDBJ whole genome shotgun (WGS) entry which is preliminary data.</text>
</comment>
<protein>
    <recommendedName>
        <fullName evidence="2">Glycoside hydrolase family 42 N-terminal domain-containing protein</fullName>
    </recommendedName>
</protein>
<dbReference type="AlphaFoldDB" id="A0A7C1JKB2"/>
<dbReference type="GO" id="GO:0004553">
    <property type="term" value="F:hydrolase activity, hydrolyzing O-glycosyl compounds"/>
    <property type="evidence" value="ECO:0007669"/>
    <property type="project" value="TreeGrafter"/>
</dbReference>
<dbReference type="PANTHER" id="PTHR12631:SF10">
    <property type="entry name" value="BETA-XYLOSIDASE-LIKE PROTEIN-RELATED"/>
    <property type="match status" value="1"/>
</dbReference>
<dbReference type="InterPro" id="IPR051923">
    <property type="entry name" value="Glycosyl_Hydrolase_39"/>
</dbReference>
<dbReference type="InterPro" id="IPR017853">
    <property type="entry name" value="GH"/>
</dbReference>
<dbReference type="PANTHER" id="PTHR12631">
    <property type="entry name" value="ALPHA-L-IDURONIDASE"/>
    <property type="match status" value="1"/>
</dbReference>
<proteinExistence type="predicted"/>
<dbReference type="SUPFAM" id="SSF51445">
    <property type="entry name" value="(Trans)glycosidases"/>
    <property type="match status" value="1"/>
</dbReference>
<name>A0A7C1JKB2_9CHLR</name>